<dbReference type="FunFam" id="1.20.58.1880:FF:000001">
    <property type="entry name" value="REST corepressor 1"/>
    <property type="match status" value="1"/>
</dbReference>
<dbReference type="InterPro" id="IPR009057">
    <property type="entry name" value="Homeodomain-like_sf"/>
</dbReference>
<dbReference type="InterPro" id="IPR049048">
    <property type="entry name" value="REST_helical"/>
</dbReference>
<gene>
    <name evidence="12" type="ORF">HPB52_019023</name>
</gene>
<dbReference type="Gene3D" id="1.20.58.1880">
    <property type="match status" value="1"/>
</dbReference>
<dbReference type="InterPro" id="IPR051066">
    <property type="entry name" value="Trans_reg/Corepressor"/>
</dbReference>
<comment type="subcellular location">
    <subcellularLocation>
        <location evidence="1">Nucleus</location>
    </subcellularLocation>
</comment>
<feature type="domain" description="ELM2" evidence="10">
    <location>
        <begin position="39"/>
        <end position="124"/>
    </location>
</feature>
<dbReference type="InterPro" id="IPR000949">
    <property type="entry name" value="ELM2_dom"/>
</dbReference>
<dbReference type="FunFam" id="1.10.10.60:FF:000033">
    <property type="entry name" value="REST corepressor 3"/>
    <property type="match status" value="1"/>
</dbReference>
<feature type="region of interest" description="Disordered" evidence="9">
    <location>
        <begin position="284"/>
        <end position="305"/>
    </location>
</feature>
<dbReference type="EMBL" id="JABSTV010001247">
    <property type="protein sequence ID" value="KAH7972928.1"/>
    <property type="molecule type" value="Genomic_DNA"/>
</dbReference>
<dbReference type="SMART" id="SM01189">
    <property type="entry name" value="ELM2"/>
    <property type="match status" value="1"/>
</dbReference>
<dbReference type="PROSITE" id="PS51156">
    <property type="entry name" value="ELM2"/>
    <property type="match status" value="1"/>
</dbReference>
<protein>
    <recommendedName>
        <fullName evidence="14">REST corepressor</fullName>
    </recommendedName>
</protein>
<dbReference type="FunFam" id="4.10.1240.50:FF:000002">
    <property type="entry name" value="REST corepressor isoform X1"/>
    <property type="match status" value="1"/>
</dbReference>
<feature type="domain" description="SANT" evidence="11">
    <location>
        <begin position="125"/>
        <end position="176"/>
    </location>
</feature>
<feature type="domain" description="SANT" evidence="11">
    <location>
        <begin position="376"/>
        <end position="427"/>
    </location>
</feature>
<dbReference type="GO" id="GO:0000118">
    <property type="term" value="C:histone deacetylase complex"/>
    <property type="evidence" value="ECO:0007669"/>
    <property type="project" value="TreeGrafter"/>
</dbReference>
<proteinExistence type="inferred from homology"/>
<dbReference type="AlphaFoldDB" id="A0A9D4QDV2"/>
<dbReference type="InterPro" id="IPR001005">
    <property type="entry name" value="SANT/Myb"/>
</dbReference>
<evidence type="ECO:0000256" key="9">
    <source>
        <dbReference type="SAM" id="MobiDB-lite"/>
    </source>
</evidence>
<accession>A0A9D4QDV2</accession>
<organism evidence="12 13">
    <name type="scientific">Rhipicephalus sanguineus</name>
    <name type="common">Brown dog tick</name>
    <name type="synonym">Ixodes sanguineus</name>
    <dbReference type="NCBI Taxonomy" id="34632"/>
    <lineage>
        <taxon>Eukaryota</taxon>
        <taxon>Metazoa</taxon>
        <taxon>Ecdysozoa</taxon>
        <taxon>Arthropoda</taxon>
        <taxon>Chelicerata</taxon>
        <taxon>Arachnida</taxon>
        <taxon>Acari</taxon>
        <taxon>Parasitiformes</taxon>
        <taxon>Ixodida</taxon>
        <taxon>Ixodoidea</taxon>
        <taxon>Ixodidae</taxon>
        <taxon>Rhipicephalinae</taxon>
        <taxon>Rhipicephalus</taxon>
        <taxon>Rhipicephalus</taxon>
    </lineage>
</organism>
<reference evidence="12" key="1">
    <citation type="journal article" date="2020" name="Cell">
        <title>Large-Scale Comparative Analyses of Tick Genomes Elucidate Their Genetic Diversity and Vector Capacities.</title>
        <authorList>
            <consortium name="Tick Genome and Microbiome Consortium (TIGMIC)"/>
            <person name="Jia N."/>
            <person name="Wang J."/>
            <person name="Shi W."/>
            <person name="Du L."/>
            <person name="Sun Y."/>
            <person name="Zhan W."/>
            <person name="Jiang J.F."/>
            <person name="Wang Q."/>
            <person name="Zhang B."/>
            <person name="Ji P."/>
            <person name="Bell-Sakyi L."/>
            <person name="Cui X.M."/>
            <person name="Yuan T.T."/>
            <person name="Jiang B.G."/>
            <person name="Yang W.F."/>
            <person name="Lam T.T."/>
            <person name="Chang Q.C."/>
            <person name="Ding S.J."/>
            <person name="Wang X.J."/>
            <person name="Zhu J.G."/>
            <person name="Ruan X.D."/>
            <person name="Zhao L."/>
            <person name="Wei J.T."/>
            <person name="Ye R.Z."/>
            <person name="Que T.C."/>
            <person name="Du C.H."/>
            <person name="Zhou Y.H."/>
            <person name="Cheng J.X."/>
            <person name="Dai P.F."/>
            <person name="Guo W.B."/>
            <person name="Han X.H."/>
            <person name="Huang E.J."/>
            <person name="Li L.F."/>
            <person name="Wei W."/>
            <person name="Gao Y.C."/>
            <person name="Liu J.Z."/>
            <person name="Shao H.Z."/>
            <person name="Wang X."/>
            <person name="Wang C.C."/>
            <person name="Yang T.C."/>
            <person name="Huo Q.B."/>
            <person name="Li W."/>
            <person name="Chen H.Y."/>
            <person name="Chen S.E."/>
            <person name="Zhou L.G."/>
            <person name="Ni X.B."/>
            <person name="Tian J.H."/>
            <person name="Sheng Y."/>
            <person name="Liu T."/>
            <person name="Pan Y.S."/>
            <person name="Xia L.Y."/>
            <person name="Li J."/>
            <person name="Zhao F."/>
            <person name="Cao W.C."/>
        </authorList>
    </citation>
    <scope>NUCLEOTIDE SEQUENCE</scope>
    <source>
        <strain evidence="12">Rsan-2018</strain>
    </source>
</reference>
<dbReference type="GO" id="GO:0005667">
    <property type="term" value="C:transcription regulator complex"/>
    <property type="evidence" value="ECO:0007669"/>
    <property type="project" value="TreeGrafter"/>
</dbReference>
<dbReference type="GO" id="GO:0003714">
    <property type="term" value="F:transcription corepressor activity"/>
    <property type="evidence" value="ECO:0007669"/>
    <property type="project" value="TreeGrafter"/>
</dbReference>
<dbReference type="Pfam" id="PF20878">
    <property type="entry name" value="REST_helical"/>
    <property type="match status" value="1"/>
</dbReference>
<feature type="region of interest" description="Disordered" evidence="9">
    <location>
        <begin position="219"/>
        <end position="250"/>
    </location>
</feature>
<dbReference type="PANTHER" id="PTHR16089:SF28">
    <property type="entry name" value="REST COREPRESSOR"/>
    <property type="match status" value="1"/>
</dbReference>
<dbReference type="Proteomes" id="UP000821837">
    <property type="component" value="Chromosome 11"/>
</dbReference>
<dbReference type="SUPFAM" id="SSF46689">
    <property type="entry name" value="Homeodomain-like"/>
    <property type="match status" value="2"/>
</dbReference>
<keyword evidence="13" id="KW-1185">Reference proteome</keyword>
<dbReference type="PANTHER" id="PTHR16089">
    <property type="entry name" value="REST COREPRESSOR COREST PROTEIN-RELATED"/>
    <property type="match status" value="1"/>
</dbReference>
<feature type="compositionally biased region" description="Low complexity" evidence="9">
    <location>
        <begin position="545"/>
        <end position="559"/>
    </location>
</feature>
<dbReference type="SMART" id="SM00717">
    <property type="entry name" value="SANT"/>
    <property type="match status" value="2"/>
</dbReference>
<evidence type="ECO:0000256" key="1">
    <source>
        <dbReference type="ARBA" id="ARBA00004123"/>
    </source>
</evidence>
<comment type="caution">
    <text evidence="12">The sequence shown here is derived from an EMBL/GenBank/DDBJ whole genome shotgun (WGS) entry which is preliminary data.</text>
</comment>
<feature type="region of interest" description="Disordered" evidence="9">
    <location>
        <begin position="1"/>
        <end position="38"/>
    </location>
</feature>
<evidence type="ECO:0000256" key="8">
    <source>
        <dbReference type="ARBA" id="ARBA00038011"/>
    </source>
</evidence>
<evidence type="ECO:0000256" key="5">
    <source>
        <dbReference type="ARBA" id="ARBA00023054"/>
    </source>
</evidence>
<evidence type="ECO:0000256" key="7">
    <source>
        <dbReference type="ARBA" id="ARBA00023242"/>
    </source>
</evidence>
<evidence type="ECO:0000256" key="6">
    <source>
        <dbReference type="ARBA" id="ARBA00023163"/>
    </source>
</evidence>
<dbReference type="CDD" id="cd00167">
    <property type="entry name" value="SANT"/>
    <property type="match status" value="1"/>
</dbReference>
<dbReference type="InterPro" id="IPR017884">
    <property type="entry name" value="SANT_dom"/>
</dbReference>
<dbReference type="GO" id="GO:0006357">
    <property type="term" value="P:regulation of transcription by RNA polymerase II"/>
    <property type="evidence" value="ECO:0007669"/>
    <property type="project" value="TreeGrafter"/>
</dbReference>
<keyword evidence="3" id="KW-0677">Repeat</keyword>
<feature type="compositionally biased region" description="Low complexity" evidence="9">
    <location>
        <begin position="453"/>
        <end position="466"/>
    </location>
</feature>
<keyword evidence="5" id="KW-0175">Coiled coil</keyword>
<sequence length="565" mass="61345">MVLADRNDDSRIGRRSHTSSPNGHLTDEGSATDESEQDHGMRVGHDFQAVIPDIISATEPCPEFTPERALLVWSPCPDISDSKLDEYMTHAKEKFSYNAEQALGMLFWHKYDLEKAVADLANFTPFPDEWTVEDKVLFEQAFQFHGKNFHKIRQMLPDKTIPSLVKYYYSWKKTRTRTSLMDRQARRLAGSREDGSLAMCPMCLSTVFVSFSPMISDGASDAGSENDSDMEVDNAENKEEASAGGPCSSCGSPMTQAYTSSKGSLCASCYQHWKRSGGCKGALAPGGRKHHERQPPIRGGGVAANRRRPPRGMCLQYQDLVSMATGPPGQGDAILRAMDSELVALKRQVLPLLFTTAGQLNMSHLNLFFVLQANARVNARWTNDELLIAVQGIRKYGRDFKAIAEVIGNKTEAHVRSFFVNYRRRYNLDAVLQEFEAEHGITPGTDDTKPAGETEPAAAAKEAGGPNSRPGSPCAVTATSGAAMLANGSGGPVGAGNPPPLLRPPPGSPSSQPLTVPKGPTQLAQAAPRSGNWSILQQPPPLIRPTAASTTTTVHTKPTQMHNAL</sequence>
<dbReference type="VEuPathDB" id="VectorBase:RSAN_028326"/>
<comment type="similarity">
    <text evidence="8">Belongs to the CoREST family.</text>
</comment>
<feature type="compositionally biased region" description="Acidic residues" evidence="9">
    <location>
        <begin position="224"/>
        <end position="234"/>
    </location>
</feature>
<evidence type="ECO:0008006" key="14">
    <source>
        <dbReference type="Google" id="ProtNLM"/>
    </source>
</evidence>
<evidence type="ECO:0000259" key="10">
    <source>
        <dbReference type="PROSITE" id="PS51156"/>
    </source>
</evidence>
<keyword evidence="6" id="KW-0804">Transcription</keyword>
<feature type="compositionally biased region" description="Basic and acidic residues" evidence="9">
    <location>
        <begin position="1"/>
        <end position="12"/>
    </location>
</feature>
<evidence type="ECO:0000256" key="4">
    <source>
        <dbReference type="ARBA" id="ARBA00023015"/>
    </source>
</evidence>
<feature type="compositionally biased region" description="Pro residues" evidence="9">
    <location>
        <begin position="497"/>
        <end position="508"/>
    </location>
</feature>
<dbReference type="PROSITE" id="PS51293">
    <property type="entry name" value="SANT"/>
    <property type="match status" value="2"/>
</dbReference>
<reference evidence="12" key="2">
    <citation type="submission" date="2021-09" db="EMBL/GenBank/DDBJ databases">
        <authorList>
            <person name="Jia N."/>
            <person name="Wang J."/>
            <person name="Shi W."/>
            <person name="Du L."/>
            <person name="Sun Y."/>
            <person name="Zhan W."/>
            <person name="Jiang J."/>
            <person name="Wang Q."/>
            <person name="Zhang B."/>
            <person name="Ji P."/>
            <person name="Sakyi L.B."/>
            <person name="Cui X."/>
            <person name="Yuan T."/>
            <person name="Jiang B."/>
            <person name="Yang W."/>
            <person name="Lam T.T.-Y."/>
            <person name="Chang Q."/>
            <person name="Ding S."/>
            <person name="Wang X."/>
            <person name="Zhu J."/>
            <person name="Ruan X."/>
            <person name="Zhao L."/>
            <person name="Wei J."/>
            <person name="Que T."/>
            <person name="Du C."/>
            <person name="Cheng J."/>
            <person name="Dai P."/>
            <person name="Han X."/>
            <person name="Huang E."/>
            <person name="Gao Y."/>
            <person name="Liu J."/>
            <person name="Shao H."/>
            <person name="Ye R."/>
            <person name="Li L."/>
            <person name="Wei W."/>
            <person name="Wang X."/>
            <person name="Wang C."/>
            <person name="Huo Q."/>
            <person name="Li W."/>
            <person name="Guo W."/>
            <person name="Chen H."/>
            <person name="Chen S."/>
            <person name="Zhou L."/>
            <person name="Zhou L."/>
            <person name="Ni X."/>
            <person name="Tian J."/>
            <person name="Zhou Y."/>
            <person name="Sheng Y."/>
            <person name="Liu T."/>
            <person name="Pan Y."/>
            <person name="Xia L."/>
            <person name="Li J."/>
            <person name="Zhao F."/>
            <person name="Cao W."/>
        </authorList>
    </citation>
    <scope>NUCLEOTIDE SEQUENCE</scope>
    <source>
        <strain evidence="12">Rsan-2018</strain>
        <tissue evidence="12">Larvae</tissue>
    </source>
</reference>
<evidence type="ECO:0000259" key="11">
    <source>
        <dbReference type="PROSITE" id="PS51293"/>
    </source>
</evidence>
<keyword evidence="2" id="KW-0678">Repressor</keyword>
<dbReference type="Pfam" id="PF00249">
    <property type="entry name" value="Myb_DNA-binding"/>
    <property type="match status" value="2"/>
</dbReference>
<evidence type="ECO:0000313" key="13">
    <source>
        <dbReference type="Proteomes" id="UP000821837"/>
    </source>
</evidence>
<keyword evidence="4" id="KW-0805">Transcription regulation</keyword>
<evidence type="ECO:0000313" key="12">
    <source>
        <dbReference type="EMBL" id="KAH7972928.1"/>
    </source>
</evidence>
<dbReference type="Gene3D" id="1.10.10.60">
    <property type="entry name" value="Homeodomain-like"/>
    <property type="match status" value="1"/>
</dbReference>
<feature type="region of interest" description="Disordered" evidence="9">
    <location>
        <begin position="439"/>
        <end position="565"/>
    </location>
</feature>
<evidence type="ECO:0000256" key="3">
    <source>
        <dbReference type="ARBA" id="ARBA00022737"/>
    </source>
</evidence>
<name>A0A9D4QDV2_RHISA</name>
<dbReference type="Gene3D" id="4.10.1240.50">
    <property type="match status" value="1"/>
</dbReference>
<evidence type="ECO:0000256" key="2">
    <source>
        <dbReference type="ARBA" id="ARBA00022491"/>
    </source>
</evidence>
<keyword evidence="7" id="KW-0539">Nucleus</keyword>
<dbReference type="Pfam" id="PF01448">
    <property type="entry name" value="ELM2"/>
    <property type="match status" value="1"/>
</dbReference>